<proteinExistence type="predicted"/>
<dbReference type="SUPFAM" id="SSF48371">
    <property type="entry name" value="ARM repeat"/>
    <property type="match status" value="1"/>
</dbReference>
<feature type="compositionally biased region" description="Gly residues" evidence="3">
    <location>
        <begin position="382"/>
        <end position="393"/>
    </location>
</feature>
<evidence type="ECO:0000313" key="5">
    <source>
        <dbReference type="EMBL" id="KAG5179459.1"/>
    </source>
</evidence>
<accession>A0A835YQQ2</accession>
<dbReference type="Gene3D" id="1.25.10.10">
    <property type="entry name" value="Leucine-rich Repeat Variant"/>
    <property type="match status" value="2"/>
</dbReference>
<dbReference type="InterPro" id="IPR016024">
    <property type="entry name" value="ARM-type_fold"/>
</dbReference>
<dbReference type="PANTHER" id="PTHR22895">
    <property type="entry name" value="ARMADILLO REPEAT-CONTAINING PROTEIN 6"/>
    <property type="match status" value="1"/>
</dbReference>
<keyword evidence="2" id="KW-0479">Metal-binding</keyword>
<dbReference type="InterPro" id="IPR011989">
    <property type="entry name" value="ARM-like"/>
</dbReference>
<dbReference type="EMBL" id="JAFCMP010000468">
    <property type="protein sequence ID" value="KAG5179459.1"/>
    <property type="molecule type" value="Genomic_DNA"/>
</dbReference>
<reference evidence="5" key="1">
    <citation type="submission" date="2021-02" db="EMBL/GenBank/DDBJ databases">
        <title>First Annotated Genome of the Yellow-green Alga Tribonema minus.</title>
        <authorList>
            <person name="Mahan K.M."/>
        </authorList>
    </citation>
    <scope>NUCLEOTIDE SEQUENCE</scope>
    <source>
        <strain evidence="5">UTEX B ZZ1240</strain>
    </source>
</reference>
<keyword evidence="1" id="KW-0677">Repeat</keyword>
<feature type="region of interest" description="Disordered" evidence="3">
    <location>
        <begin position="372"/>
        <end position="393"/>
    </location>
</feature>
<dbReference type="Proteomes" id="UP000664859">
    <property type="component" value="Unassembled WGS sequence"/>
</dbReference>
<evidence type="ECO:0000313" key="6">
    <source>
        <dbReference type="Proteomes" id="UP000664859"/>
    </source>
</evidence>
<evidence type="ECO:0000256" key="3">
    <source>
        <dbReference type="SAM" id="MobiDB-lite"/>
    </source>
</evidence>
<evidence type="ECO:0000256" key="1">
    <source>
        <dbReference type="ARBA" id="ARBA00022737"/>
    </source>
</evidence>
<protein>
    <recommendedName>
        <fullName evidence="4">SWIM-type domain-containing protein</fullName>
    </recommendedName>
</protein>
<evidence type="ECO:0000256" key="2">
    <source>
        <dbReference type="PROSITE-ProRule" id="PRU00325"/>
    </source>
</evidence>
<evidence type="ECO:0000259" key="4">
    <source>
        <dbReference type="PROSITE" id="PS50966"/>
    </source>
</evidence>
<dbReference type="PANTHER" id="PTHR22895:SF0">
    <property type="entry name" value="ARMADILLO REPEAT-CONTAINING PROTEIN 6"/>
    <property type="match status" value="1"/>
</dbReference>
<keyword evidence="2" id="KW-0862">Zinc</keyword>
<keyword evidence="2" id="KW-0863">Zinc-finger</keyword>
<organism evidence="5 6">
    <name type="scientific">Tribonema minus</name>
    <dbReference type="NCBI Taxonomy" id="303371"/>
    <lineage>
        <taxon>Eukaryota</taxon>
        <taxon>Sar</taxon>
        <taxon>Stramenopiles</taxon>
        <taxon>Ochrophyta</taxon>
        <taxon>PX clade</taxon>
        <taxon>Xanthophyceae</taxon>
        <taxon>Tribonematales</taxon>
        <taxon>Tribonemataceae</taxon>
        <taxon>Tribonema</taxon>
    </lineage>
</organism>
<keyword evidence="6" id="KW-1185">Reference proteome</keyword>
<feature type="domain" description="SWIM-type" evidence="4">
    <location>
        <begin position="688"/>
        <end position="729"/>
    </location>
</feature>
<dbReference type="GO" id="GO:0008270">
    <property type="term" value="F:zinc ion binding"/>
    <property type="evidence" value="ECO:0007669"/>
    <property type="project" value="UniProtKB-KW"/>
</dbReference>
<dbReference type="InterPro" id="IPR007527">
    <property type="entry name" value="Znf_SWIM"/>
</dbReference>
<gene>
    <name evidence="5" type="ORF">JKP88DRAFT_349972</name>
</gene>
<sequence length="1341" mass="144818">MVTEYKFLAGKTAPCNVSDKDKRPLVTVHAAPTNNARIGGHRPDNTLELTEVGVDFAKAGRMDNQAFRMTLHCAGPLRRGQASGANCWRNPAGGRWCASTTRECEPGCKWLLNTKQAGHRCSVSLLITATIEQVVAKQMQVCIRGQHTGGNVAAVPVARLQRTLSRLTQDSIRSQYLAAPTSRTRAVMEAKAKIPVGEEVTGRNMPVHTRVSGMRTYSAAKHSSPLAGPFVGFNDTVTRFCLSLARPLASGCEVLYYKYEPGGILQLIFTKREALAVLAAQPVDFLVSDSKFDTAGEKPAFTMLGFPLPDRQGMQPLVGSISSMEDGDTTYRIARALQWAMPCRPNCTHGWEEGRTEDEYIRWRSCARKRAERAEVEEGGEGGEGGEGAEGAGGMRANVDRFAPMVQIDKSSTAREGFTRAGWKTAVCFFHLIRATLKNLEQRLGKRHQMLRHFDRAIRLLMRAAKERYQEALTVLLAMVEQWGKADLLGDANTDNNLCKYLFEALGGAGTLWEGMIGDAVGEGVRGFCGTNNYSESHFRVLDECLFFGRLNGRFQRLLEVFLGVTGTGERALGRTYYELFDHLLQQRQLAGGSRVRCAERRRAVNGSWLNCLGKVARPRGGPGGGDTEWFFVEAGVKNAIEPATPRRQMEPQPDKVPLLDANAVFADLLAVIKPDRAPNPQDGCYLVGVRLDPLTEKEVVTCTCAMYNRRGNRHDLCKHGLAALACREVERRGEAALEEQQQCVMQSCGNAERARSAATTDHNLYKACRESNWRVVRAILLEGRCARGGAALVVHTVTIAAGVACDIELEEASEAMCAQLEITDDEPAFLIWSGAVRGGCSWQPALPKARSLHANDVVYRVGNIEITDIMSARAAQAALADKAEIFMKRIDAIMACMDAHKESPRIMRWGLKAVAEACYVNEVYFQSLADVCQMMAEAVHTHRNQEQVQAAALEAMHMLGNESNEATRRFQEAGMCEAVAAIMRRYPANAELQDWGLRLLTVLLGADGVYATRFAEAGGCAAVVAALRAHRDFEELEEQAVRVIVALSSDSSACRSALGEAHAQQAVTEVVDYYKGSDSSETMFALLAMAKLMTNHRANVAAFGAAGACVAVAHVLATHKDGWERAMRLHALLAVQALCEDNLTNSTALGAAQVCGAVVELMFQSDFHDDRDAQWEGLKAAASLSSNNPTNAVALVAAGMCRATATALAVHAAQGKVVQQGLRVVANLSDNSSASPAIGAALGAAQMCKAVVTGMLAHSGNAEVLLEGLRAVVSLSSDDPANSAALGEAGACNTVEAARQLPDASAELRVWGVRAVASLSFANVANKRAFLAVAVTGAAL</sequence>
<comment type="caution">
    <text evidence="5">The sequence shown here is derived from an EMBL/GenBank/DDBJ whole genome shotgun (WGS) entry which is preliminary data.</text>
</comment>
<dbReference type="PROSITE" id="PS50966">
    <property type="entry name" value="ZF_SWIM"/>
    <property type="match status" value="1"/>
</dbReference>
<name>A0A835YQQ2_9STRA</name>